<dbReference type="EMBL" id="BAAABM010000037">
    <property type="protein sequence ID" value="GAA0345630.1"/>
    <property type="molecule type" value="Genomic_DNA"/>
</dbReference>
<keyword evidence="2" id="KW-1003">Cell membrane</keyword>
<dbReference type="SUPFAM" id="SSF82866">
    <property type="entry name" value="Multidrug efflux transporter AcrB transmembrane domain"/>
    <property type="match status" value="2"/>
</dbReference>
<dbReference type="PANTHER" id="PTHR33406:SF13">
    <property type="entry name" value="MEMBRANE PROTEIN YDFJ"/>
    <property type="match status" value="1"/>
</dbReference>
<evidence type="ECO:0000256" key="7">
    <source>
        <dbReference type="SAM" id="Phobius"/>
    </source>
</evidence>
<feature type="transmembrane region" description="Helical" evidence="7">
    <location>
        <begin position="283"/>
        <end position="301"/>
    </location>
</feature>
<organism evidence="9 10">
    <name type="scientific">Actinoallomurus spadix</name>
    <dbReference type="NCBI Taxonomy" id="79912"/>
    <lineage>
        <taxon>Bacteria</taxon>
        <taxon>Bacillati</taxon>
        <taxon>Actinomycetota</taxon>
        <taxon>Actinomycetes</taxon>
        <taxon>Streptosporangiales</taxon>
        <taxon>Thermomonosporaceae</taxon>
        <taxon>Actinoallomurus</taxon>
    </lineage>
</organism>
<feature type="region of interest" description="Disordered" evidence="6">
    <location>
        <begin position="153"/>
        <end position="172"/>
    </location>
</feature>
<accession>A0ABN0WTK6</accession>
<evidence type="ECO:0000256" key="4">
    <source>
        <dbReference type="ARBA" id="ARBA00022989"/>
    </source>
</evidence>
<keyword evidence="5 7" id="KW-0472">Membrane</keyword>
<keyword evidence="3 7" id="KW-0812">Transmembrane</keyword>
<comment type="subcellular location">
    <subcellularLocation>
        <location evidence="1">Cell membrane</location>
        <topology evidence="1">Multi-pass membrane protein</topology>
    </subcellularLocation>
</comment>
<feature type="transmembrane region" description="Helical" evidence="7">
    <location>
        <begin position="557"/>
        <end position="579"/>
    </location>
</feature>
<feature type="transmembrane region" description="Helical" evidence="7">
    <location>
        <begin position="20"/>
        <end position="41"/>
    </location>
</feature>
<proteinExistence type="predicted"/>
<feature type="transmembrane region" description="Helical" evidence="7">
    <location>
        <begin position="230"/>
        <end position="253"/>
    </location>
</feature>
<evidence type="ECO:0000256" key="6">
    <source>
        <dbReference type="SAM" id="MobiDB-lite"/>
    </source>
</evidence>
<dbReference type="PANTHER" id="PTHR33406">
    <property type="entry name" value="MEMBRANE PROTEIN MJ1562-RELATED"/>
    <property type="match status" value="1"/>
</dbReference>
<reference evidence="9 10" key="1">
    <citation type="journal article" date="2019" name="Int. J. Syst. Evol. Microbiol.">
        <title>The Global Catalogue of Microorganisms (GCM) 10K type strain sequencing project: providing services to taxonomists for standard genome sequencing and annotation.</title>
        <authorList>
            <consortium name="The Broad Institute Genomics Platform"/>
            <consortium name="The Broad Institute Genome Sequencing Center for Infectious Disease"/>
            <person name="Wu L."/>
            <person name="Ma J."/>
        </authorList>
    </citation>
    <scope>NUCLEOTIDE SEQUENCE [LARGE SCALE GENOMIC DNA]</scope>
    <source>
        <strain evidence="9 10">JCM 3146</strain>
    </source>
</reference>
<comment type="caution">
    <text evidence="9">The sequence shown here is derived from an EMBL/GenBank/DDBJ whole genome shotgun (WGS) entry which is preliminary data.</text>
</comment>
<evidence type="ECO:0000313" key="10">
    <source>
        <dbReference type="Proteomes" id="UP001501822"/>
    </source>
</evidence>
<feature type="transmembrane region" description="Helical" evidence="7">
    <location>
        <begin position="182"/>
        <end position="210"/>
    </location>
</feature>
<feature type="region of interest" description="Disordered" evidence="6">
    <location>
        <begin position="713"/>
        <end position="736"/>
    </location>
</feature>
<evidence type="ECO:0000256" key="1">
    <source>
        <dbReference type="ARBA" id="ARBA00004651"/>
    </source>
</evidence>
<feature type="compositionally biased region" description="Low complexity" evidence="6">
    <location>
        <begin position="714"/>
        <end position="729"/>
    </location>
</feature>
<dbReference type="Gene3D" id="1.20.1640.10">
    <property type="entry name" value="Multidrug efflux transporter AcrB transmembrane domain"/>
    <property type="match status" value="2"/>
</dbReference>
<sequence>MNGMNNPSVRVARWSARRPWLAIAGWLLFVVMCLGAGIAVGGHAATSEDFRVGEAGRAEALAASGGLQQKPLERVLISAKDGRALDAGADAAVRDVRARMARLAEVESVGRPVRSADGHAVRVDVTMKGPELEGKKHIDPLLAQTAAVQRAHPELRVEESGSPSISKDVQGQRGEDLSRTELFALPVTLIVLLLVFRSVAMALVPLLLAISSIMAGVGLSMLASRVFPDAGVGTNVILLIGMAVGVDYTLFYLKRHREERARSGGRLTPAAAVEITAATSGRAVLVSGLAVAASSATLYLAGDVIFGSLATGAIVVTIAAVVSSVTVLPALLALLGGRTSRRAARRAHDATRPAGDDTRIPAALRPVARRPVLMLGVAVAAMLAMAGPLLGIRLTDVGRETYSRELPAMQAYDRVNAAFPELKSVNQVVVRATPDRQPQVAAALDALAATVKHDPLFDGRTRTRVSADHRITMLEVPVPAYPSETRAQQSLKHLRADLIPATVGRLAGAETAVTGDVARYADYPEHQKQRLPLILGALLLVTFLITARAFRSVVLGLVGIVLNLLSAAASLGVLTAVFQHTWAEGLLGFTSMGSIGSRVPLFLFVILFGLSMDYQVFTLSRVQEAVRGGVPARTAVLRGIGGSAGVVTSAAIVMVTVFASFVPLHLIEMKQIGFSLAVAVLLDAFVIRLVILPAVMLLFGDAAWWPSRRRASRSGDAAGPGEAVAGPEGRVAGTVG</sequence>
<dbReference type="InterPro" id="IPR050545">
    <property type="entry name" value="Mycobact_MmpL"/>
</dbReference>
<dbReference type="Proteomes" id="UP001501822">
    <property type="component" value="Unassembled WGS sequence"/>
</dbReference>
<evidence type="ECO:0000256" key="3">
    <source>
        <dbReference type="ARBA" id="ARBA00022692"/>
    </source>
</evidence>
<protein>
    <submittedName>
        <fullName evidence="9">MMPL family transporter</fullName>
    </submittedName>
</protein>
<keyword evidence="4 7" id="KW-1133">Transmembrane helix</keyword>
<feature type="transmembrane region" description="Helical" evidence="7">
    <location>
        <begin position="372"/>
        <end position="392"/>
    </location>
</feature>
<name>A0ABN0WTK6_9ACTN</name>
<gene>
    <name evidence="9" type="ORF">GCM10010151_39000</name>
</gene>
<feature type="transmembrane region" description="Helical" evidence="7">
    <location>
        <begin position="674"/>
        <end position="700"/>
    </location>
</feature>
<dbReference type="InterPro" id="IPR004869">
    <property type="entry name" value="MMPL_dom"/>
</dbReference>
<feature type="transmembrane region" description="Helical" evidence="7">
    <location>
        <begin position="531"/>
        <end position="550"/>
    </location>
</feature>
<evidence type="ECO:0000256" key="5">
    <source>
        <dbReference type="ARBA" id="ARBA00023136"/>
    </source>
</evidence>
<feature type="domain" description="Membrane transport protein MMPL" evidence="8">
    <location>
        <begin position="83"/>
        <end position="372"/>
    </location>
</feature>
<evidence type="ECO:0000259" key="8">
    <source>
        <dbReference type="Pfam" id="PF03176"/>
    </source>
</evidence>
<evidence type="ECO:0000313" key="9">
    <source>
        <dbReference type="EMBL" id="GAA0345630.1"/>
    </source>
</evidence>
<dbReference type="Pfam" id="PF03176">
    <property type="entry name" value="MMPL"/>
    <property type="match status" value="2"/>
</dbReference>
<feature type="domain" description="Membrane transport protein MMPL" evidence="8">
    <location>
        <begin position="407"/>
        <end position="711"/>
    </location>
</feature>
<keyword evidence="10" id="KW-1185">Reference proteome</keyword>
<evidence type="ECO:0000256" key="2">
    <source>
        <dbReference type="ARBA" id="ARBA00022475"/>
    </source>
</evidence>
<feature type="transmembrane region" description="Helical" evidence="7">
    <location>
        <begin position="640"/>
        <end position="662"/>
    </location>
</feature>
<feature type="transmembrane region" description="Helical" evidence="7">
    <location>
        <begin position="313"/>
        <end position="336"/>
    </location>
</feature>